<dbReference type="Proteomes" id="UP000683246">
    <property type="component" value="Chromosome"/>
</dbReference>
<dbReference type="SMART" id="SM00278">
    <property type="entry name" value="HhH1"/>
    <property type="match status" value="1"/>
</dbReference>
<evidence type="ECO:0000313" key="10">
    <source>
        <dbReference type="Proteomes" id="UP000683246"/>
    </source>
</evidence>
<dbReference type="RefSeq" id="WP_212696689.1">
    <property type="nucleotide sequence ID" value="NZ_CP058649.1"/>
</dbReference>
<dbReference type="Gene3D" id="3.30.60.80">
    <property type="match status" value="1"/>
</dbReference>
<dbReference type="InterPro" id="IPR006171">
    <property type="entry name" value="TOPRIM_dom"/>
</dbReference>
<dbReference type="InterPro" id="IPR003583">
    <property type="entry name" value="Hlx-hairpin-Hlx_DNA-bd_motif"/>
</dbReference>
<comment type="function">
    <text evidence="7">May play a role in DNA repair. It seems to be involved in an RecBC-independent recombinational process of DNA repair. It may act with RecF and RecO.</text>
</comment>
<dbReference type="InterPro" id="IPR023627">
    <property type="entry name" value="Rcmb_RecR"/>
</dbReference>
<dbReference type="SUPFAM" id="SSF111304">
    <property type="entry name" value="Recombination protein RecR"/>
    <property type="match status" value="1"/>
</dbReference>
<reference evidence="9" key="1">
    <citation type="submission" date="2020-07" db="EMBL/GenBank/DDBJ databases">
        <title>Vallitalea pronyensis genome.</title>
        <authorList>
            <person name="Postec A."/>
        </authorList>
    </citation>
    <scope>NUCLEOTIDE SEQUENCE</scope>
    <source>
        <strain evidence="9">FatNI3</strain>
    </source>
</reference>
<dbReference type="InterPro" id="IPR015967">
    <property type="entry name" value="Rcmb_RecR_Znf"/>
</dbReference>
<keyword evidence="6 7" id="KW-0234">DNA repair</keyword>
<feature type="zinc finger region" description="C4-type" evidence="7">
    <location>
        <begin position="58"/>
        <end position="73"/>
    </location>
</feature>
<dbReference type="PANTHER" id="PTHR30446:SF0">
    <property type="entry name" value="RECOMBINATION PROTEIN RECR"/>
    <property type="match status" value="1"/>
</dbReference>
<evidence type="ECO:0000256" key="3">
    <source>
        <dbReference type="ARBA" id="ARBA00022771"/>
    </source>
</evidence>
<dbReference type="AlphaFoldDB" id="A0A8J8MGL8"/>
<dbReference type="GO" id="GO:0006281">
    <property type="term" value="P:DNA repair"/>
    <property type="evidence" value="ECO:0007669"/>
    <property type="project" value="UniProtKB-UniRule"/>
</dbReference>
<dbReference type="NCBIfam" id="TIGR00615">
    <property type="entry name" value="recR"/>
    <property type="match status" value="1"/>
</dbReference>
<dbReference type="GO" id="GO:0006310">
    <property type="term" value="P:DNA recombination"/>
    <property type="evidence" value="ECO:0007669"/>
    <property type="project" value="UniProtKB-UniRule"/>
</dbReference>
<evidence type="ECO:0000256" key="6">
    <source>
        <dbReference type="ARBA" id="ARBA00023204"/>
    </source>
</evidence>
<evidence type="ECO:0000313" key="9">
    <source>
        <dbReference type="EMBL" id="QUI21225.1"/>
    </source>
</evidence>
<keyword evidence="10" id="KW-1185">Reference proteome</keyword>
<gene>
    <name evidence="7 9" type="primary">recR</name>
    <name evidence="9" type="ORF">HZI73_02520</name>
</gene>
<comment type="similarity">
    <text evidence="7">Belongs to the RecR family.</text>
</comment>
<keyword evidence="2 7" id="KW-0227">DNA damage</keyword>
<dbReference type="Pfam" id="PF21176">
    <property type="entry name" value="RecR_HhH"/>
    <property type="match status" value="1"/>
</dbReference>
<dbReference type="PROSITE" id="PS50880">
    <property type="entry name" value="TOPRIM"/>
    <property type="match status" value="1"/>
</dbReference>
<dbReference type="GO" id="GO:0008270">
    <property type="term" value="F:zinc ion binding"/>
    <property type="evidence" value="ECO:0007669"/>
    <property type="project" value="UniProtKB-KW"/>
</dbReference>
<evidence type="ECO:0000259" key="8">
    <source>
        <dbReference type="PROSITE" id="PS50880"/>
    </source>
</evidence>
<dbReference type="Pfam" id="PF02132">
    <property type="entry name" value="RecR_ZnF"/>
    <property type="match status" value="1"/>
</dbReference>
<keyword evidence="1 7" id="KW-0479">Metal-binding</keyword>
<evidence type="ECO:0000256" key="2">
    <source>
        <dbReference type="ARBA" id="ARBA00022763"/>
    </source>
</evidence>
<dbReference type="KEGG" id="vpy:HZI73_02520"/>
<dbReference type="CDD" id="cd01025">
    <property type="entry name" value="TOPRIM_recR"/>
    <property type="match status" value="1"/>
</dbReference>
<evidence type="ECO:0000256" key="7">
    <source>
        <dbReference type="HAMAP-Rule" id="MF_00017"/>
    </source>
</evidence>
<organism evidence="9 10">
    <name type="scientific">Vallitalea pronyensis</name>
    <dbReference type="NCBI Taxonomy" id="1348613"/>
    <lineage>
        <taxon>Bacteria</taxon>
        <taxon>Bacillati</taxon>
        <taxon>Bacillota</taxon>
        <taxon>Clostridia</taxon>
        <taxon>Lachnospirales</taxon>
        <taxon>Vallitaleaceae</taxon>
        <taxon>Vallitalea</taxon>
    </lineage>
</organism>
<dbReference type="InterPro" id="IPR034137">
    <property type="entry name" value="TOPRIM_RecR"/>
</dbReference>
<dbReference type="Gene3D" id="3.40.1360.10">
    <property type="match status" value="1"/>
</dbReference>
<feature type="domain" description="Toprim" evidence="8">
    <location>
        <begin position="81"/>
        <end position="176"/>
    </location>
</feature>
<evidence type="ECO:0000256" key="1">
    <source>
        <dbReference type="ARBA" id="ARBA00022723"/>
    </source>
</evidence>
<dbReference type="PANTHER" id="PTHR30446">
    <property type="entry name" value="RECOMBINATION PROTEIN RECR"/>
    <property type="match status" value="1"/>
</dbReference>
<name>A0A8J8MGL8_9FIRM</name>
<evidence type="ECO:0000256" key="5">
    <source>
        <dbReference type="ARBA" id="ARBA00023172"/>
    </source>
</evidence>
<sequence length="199" mass="22104">MDYFGNQIGKLIEELSRLPGVGIKTAQRLAFHIIDMPIEHAERLSTAIIDAKKHIHYCNQCCTLTDSELCPICSSPKRDNRIIMVVEDPRDMAAYERTKQYKGVYHILHGAISPMIGIGPSDLKIKELLNRLSSDDIEEVILATNSTVEGEATAMYLSKIIKPLDVKVSRIANGVPIGGDLEYVDEVTLSRALEGRIVL</sequence>
<dbReference type="EMBL" id="CP058649">
    <property type="protein sequence ID" value="QUI21225.1"/>
    <property type="molecule type" value="Genomic_DNA"/>
</dbReference>
<dbReference type="SMART" id="SM00493">
    <property type="entry name" value="TOPRIM"/>
    <property type="match status" value="1"/>
</dbReference>
<dbReference type="GO" id="GO:0003677">
    <property type="term" value="F:DNA binding"/>
    <property type="evidence" value="ECO:0007669"/>
    <property type="project" value="UniProtKB-UniRule"/>
</dbReference>
<protein>
    <recommendedName>
        <fullName evidence="7">Recombination protein RecR</fullName>
    </recommendedName>
</protein>
<dbReference type="PROSITE" id="PS01300">
    <property type="entry name" value="RECR"/>
    <property type="match status" value="1"/>
</dbReference>
<evidence type="ECO:0000256" key="4">
    <source>
        <dbReference type="ARBA" id="ARBA00022833"/>
    </source>
</evidence>
<dbReference type="Pfam" id="PF13662">
    <property type="entry name" value="Toprim_4"/>
    <property type="match status" value="1"/>
</dbReference>
<keyword evidence="5 7" id="KW-0233">DNA recombination</keyword>
<dbReference type="Gene3D" id="1.10.8.420">
    <property type="entry name" value="RecR Domain 1"/>
    <property type="match status" value="1"/>
</dbReference>
<keyword evidence="4 7" id="KW-0862">Zinc</keyword>
<dbReference type="HAMAP" id="MF_00017">
    <property type="entry name" value="RecR"/>
    <property type="match status" value="1"/>
</dbReference>
<dbReference type="Gene3D" id="6.10.250.240">
    <property type="match status" value="1"/>
</dbReference>
<accession>A0A8J8MGL8</accession>
<proteinExistence type="inferred from homology"/>
<keyword evidence="3 7" id="KW-0863">Zinc-finger</keyword>
<dbReference type="InterPro" id="IPR000093">
    <property type="entry name" value="DNA_Rcmb_RecR"/>
</dbReference>
<dbReference type="Pfam" id="PF21175">
    <property type="entry name" value="RecR_C"/>
    <property type="match status" value="1"/>
</dbReference>